<feature type="chain" id="PRO_5027976210" evidence="3">
    <location>
        <begin position="24"/>
        <end position="261"/>
    </location>
</feature>
<keyword evidence="3" id="KW-0732">Signal</keyword>
<dbReference type="EMBL" id="CACVAY010000108">
    <property type="protein sequence ID" value="CAA6822026.1"/>
    <property type="molecule type" value="Genomic_DNA"/>
</dbReference>
<accession>A0A6S6U3F8</accession>
<evidence type="ECO:0000256" key="3">
    <source>
        <dbReference type="SAM" id="SignalP"/>
    </source>
</evidence>
<dbReference type="AlphaFoldDB" id="A0A6S6U3F8"/>
<dbReference type="SUPFAM" id="SSF53955">
    <property type="entry name" value="Lysozyme-like"/>
    <property type="match status" value="1"/>
</dbReference>
<evidence type="ECO:0000313" key="5">
    <source>
        <dbReference type="EMBL" id="CAA6822026.1"/>
    </source>
</evidence>
<dbReference type="EC" id="3.2.1.-" evidence="5"/>
<dbReference type="PANTHER" id="PTHR37423:SF2">
    <property type="entry name" value="MEMBRANE-BOUND LYTIC MUREIN TRANSGLYCOSYLASE C"/>
    <property type="match status" value="1"/>
</dbReference>
<feature type="signal peptide" evidence="3">
    <location>
        <begin position="1"/>
        <end position="23"/>
    </location>
</feature>
<dbReference type="Gene3D" id="3.10.350.10">
    <property type="entry name" value="LysM domain"/>
    <property type="match status" value="1"/>
</dbReference>
<dbReference type="InterPro" id="IPR023346">
    <property type="entry name" value="Lysozyme-like_dom_sf"/>
</dbReference>
<sequence>MKRSIPLLFLILFFSAISTTTYAKGRVFTCDKYSGKTLERKAKRFNKTINRAARKHGVSSDFIKAVITVETCFRPRARGTSGEKGLMQLMPATARMYGVRDSFNVTQNIDGGTRYLKYLLKRYSGNKGYAAAAYNGGPGAVSRKSGPRFNQVRRYSRDVMRAYNKLRVTPSASGKYKSRKKSSKKRKKSKKNRKYIKKSRKRYSKKRSKKRAKKSRKTYRVKSNDTLYSISRKTGVSVKRLKRINRLKSNLIRKGQRLRVR</sequence>
<keyword evidence="5" id="KW-0378">Hydrolase</keyword>
<feature type="region of interest" description="Disordered" evidence="2">
    <location>
        <begin position="171"/>
        <end position="224"/>
    </location>
</feature>
<dbReference type="PANTHER" id="PTHR37423">
    <property type="entry name" value="SOLUBLE LYTIC MUREIN TRANSGLYCOSYLASE-RELATED"/>
    <property type="match status" value="1"/>
</dbReference>
<dbReference type="PROSITE" id="PS51782">
    <property type="entry name" value="LYSM"/>
    <property type="match status" value="1"/>
</dbReference>
<dbReference type="InterPro" id="IPR018392">
    <property type="entry name" value="LysM"/>
</dbReference>
<proteinExistence type="inferred from homology"/>
<evidence type="ECO:0000259" key="4">
    <source>
        <dbReference type="PROSITE" id="PS51782"/>
    </source>
</evidence>
<organism evidence="5">
    <name type="scientific">uncultured Thiotrichaceae bacterium</name>
    <dbReference type="NCBI Taxonomy" id="298394"/>
    <lineage>
        <taxon>Bacteria</taxon>
        <taxon>Pseudomonadati</taxon>
        <taxon>Pseudomonadota</taxon>
        <taxon>Gammaproteobacteria</taxon>
        <taxon>Thiotrichales</taxon>
        <taxon>Thiotrichaceae</taxon>
        <taxon>environmental samples</taxon>
    </lineage>
</organism>
<name>A0A6S6U3F8_9GAMM</name>
<dbReference type="CDD" id="cd00254">
    <property type="entry name" value="LT-like"/>
    <property type="match status" value="1"/>
</dbReference>
<dbReference type="Pfam" id="PF01464">
    <property type="entry name" value="SLT"/>
    <property type="match status" value="1"/>
</dbReference>
<gene>
    <name evidence="5" type="ORF">HELGO_WM20310</name>
</gene>
<protein>
    <submittedName>
        <fullName evidence="5">Membrane-bound lytic murein transglycosylase D (EC)</fullName>
        <ecNumber evidence="5">3.2.1.-</ecNumber>
    </submittedName>
</protein>
<reference evidence="5" key="1">
    <citation type="submission" date="2020-01" db="EMBL/GenBank/DDBJ databases">
        <authorList>
            <person name="Meier V. D."/>
            <person name="Meier V D."/>
        </authorList>
    </citation>
    <scope>NUCLEOTIDE SEQUENCE</scope>
    <source>
        <strain evidence="5">HLG_WM_MAG_07</strain>
    </source>
</reference>
<dbReference type="GO" id="GO:0016798">
    <property type="term" value="F:hydrolase activity, acting on glycosyl bonds"/>
    <property type="evidence" value="ECO:0007669"/>
    <property type="project" value="UniProtKB-KW"/>
</dbReference>
<dbReference type="SUPFAM" id="SSF54106">
    <property type="entry name" value="LysM domain"/>
    <property type="match status" value="1"/>
</dbReference>
<feature type="compositionally biased region" description="Basic residues" evidence="2">
    <location>
        <begin position="176"/>
        <end position="220"/>
    </location>
</feature>
<dbReference type="SMART" id="SM00257">
    <property type="entry name" value="LysM"/>
    <property type="match status" value="1"/>
</dbReference>
<evidence type="ECO:0000256" key="2">
    <source>
        <dbReference type="SAM" id="MobiDB-lite"/>
    </source>
</evidence>
<keyword evidence="5" id="KW-0326">Glycosidase</keyword>
<dbReference type="Pfam" id="PF01476">
    <property type="entry name" value="LysM"/>
    <property type="match status" value="1"/>
</dbReference>
<dbReference type="InterPro" id="IPR036779">
    <property type="entry name" value="LysM_dom_sf"/>
</dbReference>
<feature type="domain" description="LysM" evidence="4">
    <location>
        <begin position="217"/>
        <end position="260"/>
    </location>
</feature>
<dbReference type="Gene3D" id="1.10.530.10">
    <property type="match status" value="1"/>
</dbReference>
<comment type="similarity">
    <text evidence="1">Belongs to the transglycosylase Slt family.</text>
</comment>
<evidence type="ECO:0000256" key="1">
    <source>
        <dbReference type="ARBA" id="ARBA00007734"/>
    </source>
</evidence>
<dbReference type="CDD" id="cd00118">
    <property type="entry name" value="LysM"/>
    <property type="match status" value="1"/>
</dbReference>
<dbReference type="InterPro" id="IPR008258">
    <property type="entry name" value="Transglycosylase_SLT_dom_1"/>
</dbReference>